<evidence type="ECO:0000256" key="2">
    <source>
        <dbReference type="ARBA" id="ARBA00012544"/>
    </source>
</evidence>
<dbReference type="OrthoDB" id="5835829at2759"/>
<name>A0A158QR31_HAEPC</name>
<dbReference type="PANTHER" id="PTHR48043">
    <property type="entry name" value="EG:EG0003.4 PROTEIN-RELATED"/>
    <property type="match status" value="1"/>
</dbReference>
<dbReference type="SUPFAM" id="SSF53756">
    <property type="entry name" value="UDP-Glycosyltransferase/glycogen phosphorylase"/>
    <property type="match status" value="1"/>
</dbReference>
<proteinExistence type="inferred from homology"/>
<dbReference type="STRING" id="6290.A0A158QR31"/>
<evidence type="ECO:0000313" key="9">
    <source>
        <dbReference type="EMBL" id="VDO60067.1"/>
    </source>
</evidence>
<evidence type="ECO:0000256" key="1">
    <source>
        <dbReference type="ARBA" id="ARBA00009995"/>
    </source>
</evidence>
<dbReference type="Pfam" id="PF00201">
    <property type="entry name" value="UDPGT"/>
    <property type="match status" value="1"/>
</dbReference>
<evidence type="ECO:0000256" key="3">
    <source>
        <dbReference type="ARBA" id="ARBA00022676"/>
    </source>
</evidence>
<keyword evidence="4" id="KW-0808">Transferase</keyword>
<dbReference type="InterPro" id="IPR050271">
    <property type="entry name" value="UDP-glycosyltransferase"/>
</dbReference>
<evidence type="ECO:0000256" key="6">
    <source>
        <dbReference type="ARBA" id="ARBA00047475"/>
    </source>
</evidence>
<protein>
    <recommendedName>
        <fullName evidence="2">glucuronosyltransferase</fullName>
        <ecNumber evidence="2">2.4.1.17</ecNumber>
    </recommendedName>
</protein>
<dbReference type="OMA" id="GWGILRD"/>
<comment type="catalytic activity">
    <reaction evidence="6">
        <text>glucuronate acceptor + UDP-alpha-D-glucuronate = acceptor beta-D-glucuronoside + UDP + H(+)</text>
        <dbReference type="Rhea" id="RHEA:21032"/>
        <dbReference type="ChEBI" id="CHEBI:15378"/>
        <dbReference type="ChEBI" id="CHEBI:58052"/>
        <dbReference type="ChEBI" id="CHEBI:58223"/>
        <dbReference type="ChEBI" id="CHEBI:132367"/>
        <dbReference type="ChEBI" id="CHEBI:132368"/>
        <dbReference type="EC" id="2.4.1.17"/>
    </reaction>
</comment>
<dbReference type="WBParaSite" id="HPLM_0001646701-mRNA-1">
    <property type="protein sequence ID" value="HPLM_0001646701-mRNA-1"/>
    <property type="gene ID" value="HPLM_0001646701"/>
</dbReference>
<dbReference type="InterPro" id="IPR002213">
    <property type="entry name" value="UDP_glucos_trans"/>
</dbReference>
<feature type="chain" id="PRO_5043135605" description="glucuronosyltransferase" evidence="8">
    <location>
        <begin position="16"/>
        <end position="496"/>
    </location>
</feature>
<evidence type="ECO:0000256" key="8">
    <source>
        <dbReference type="SAM" id="SignalP"/>
    </source>
</evidence>
<dbReference type="EC" id="2.4.1.17" evidence="2"/>
<dbReference type="Gene3D" id="3.40.50.2000">
    <property type="entry name" value="Glycogen Phosphorylase B"/>
    <property type="match status" value="2"/>
</dbReference>
<keyword evidence="7" id="KW-1133">Transmembrane helix</keyword>
<feature type="signal peptide" evidence="8">
    <location>
        <begin position="1"/>
        <end position="15"/>
    </location>
</feature>
<keyword evidence="10" id="KW-1185">Reference proteome</keyword>
<evidence type="ECO:0000256" key="5">
    <source>
        <dbReference type="ARBA" id="ARBA00022729"/>
    </source>
</evidence>
<keyword evidence="5 8" id="KW-0732">Signal</keyword>
<accession>A0A158QR31</accession>
<reference evidence="9 10" key="2">
    <citation type="submission" date="2018-11" db="EMBL/GenBank/DDBJ databases">
        <authorList>
            <consortium name="Pathogen Informatics"/>
        </authorList>
    </citation>
    <scope>NUCLEOTIDE SEQUENCE [LARGE SCALE GENOMIC DNA]</scope>
    <source>
        <strain evidence="9 10">MHpl1</strain>
    </source>
</reference>
<organism evidence="11">
    <name type="scientific">Haemonchus placei</name>
    <name type="common">Barber's pole worm</name>
    <dbReference type="NCBI Taxonomy" id="6290"/>
    <lineage>
        <taxon>Eukaryota</taxon>
        <taxon>Metazoa</taxon>
        <taxon>Ecdysozoa</taxon>
        <taxon>Nematoda</taxon>
        <taxon>Chromadorea</taxon>
        <taxon>Rhabditida</taxon>
        <taxon>Rhabditina</taxon>
        <taxon>Rhabditomorpha</taxon>
        <taxon>Strongyloidea</taxon>
        <taxon>Trichostrongylidae</taxon>
        <taxon>Haemonchus</taxon>
    </lineage>
</organism>
<evidence type="ECO:0000313" key="10">
    <source>
        <dbReference type="Proteomes" id="UP000268014"/>
    </source>
</evidence>
<keyword evidence="7" id="KW-0812">Transmembrane</keyword>
<dbReference type="GO" id="GO:0015020">
    <property type="term" value="F:glucuronosyltransferase activity"/>
    <property type="evidence" value="ECO:0007669"/>
    <property type="project" value="UniProtKB-EC"/>
</dbReference>
<dbReference type="EMBL" id="UZAF01019434">
    <property type="protein sequence ID" value="VDO60067.1"/>
    <property type="molecule type" value="Genomic_DNA"/>
</dbReference>
<dbReference type="AlphaFoldDB" id="A0A158QR31"/>
<dbReference type="Proteomes" id="UP000268014">
    <property type="component" value="Unassembled WGS sequence"/>
</dbReference>
<dbReference type="CDD" id="cd03784">
    <property type="entry name" value="GT1_Gtf-like"/>
    <property type="match status" value="1"/>
</dbReference>
<dbReference type="PANTHER" id="PTHR48043:SF143">
    <property type="entry name" value="UDP-GLUCURONOSYLTRANSFERASE"/>
    <property type="match status" value="1"/>
</dbReference>
<sequence length="496" mass="56307">MLILILLCGFLVVDSYKILVFSPTISRSHMISNGRIADELAKAGHHVVLLEPDFLNISHTVQSSKVAHRMTVSGFSSILHDVIQGEYVQKHSNARRIRVLKSSFQDFLSREDLIEKLRAEKFDAYFGEQINLCGHGLAYILGIKSHFWVSSCPISDYMAWLLGMPQPSSYIPSLIGMDITHRPSYWERAQNIWSTFLYVQFALEATEMFRKRYGANFPNLEAIAADSDMVFVNTDEFVDFPRPTLPHVVHIGGLGEGSSSKRSKGVVYFSLGTLVNTSSLPAFAMRAVVDAVKKTPDYHFILVTDSRDHFTRHLSEALPNVFLCSWAPQAALLSHPRLQAFITHGGYNSIMEASRYAVPLVTIPFYFDQVSLRNSRAAELNGWGIPVNRFSLPSKWQLLKSNFCRYKQAAVRISTLIRTKPFKSSEKLIKYTEFVLMNGGVKELLAEGRRLPFLQYHNLDIFIPLGVAFIFACWIFFRLLCTIFFIAFPPVKQKLQ</sequence>
<gene>
    <name evidence="9" type="ORF">HPLM_LOCUS16459</name>
</gene>
<comment type="similarity">
    <text evidence="1">Belongs to the UDP-glycosyltransferase family.</text>
</comment>
<evidence type="ECO:0000256" key="4">
    <source>
        <dbReference type="ARBA" id="ARBA00022679"/>
    </source>
</evidence>
<feature type="transmembrane region" description="Helical" evidence="7">
    <location>
        <begin position="461"/>
        <end position="488"/>
    </location>
</feature>
<keyword evidence="3" id="KW-0328">Glycosyltransferase</keyword>
<evidence type="ECO:0000256" key="7">
    <source>
        <dbReference type="SAM" id="Phobius"/>
    </source>
</evidence>
<keyword evidence="7" id="KW-0472">Membrane</keyword>
<reference evidence="11" key="1">
    <citation type="submission" date="2016-04" db="UniProtKB">
        <authorList>
            <consortium name="WormBaseParasite"/>
        </authorList>
    </citation>
    <scope>IDENTIFICATION</scope>
</reference>
<evidence type="ECO:0000313" key="11">
    <source>
        <dbReference type="WBParaSite" id="HPLM_0001646701-mRNA-1"/>
    </source>
</evidence>